<feature type="domain" description="Ryanodine receptor Ryr" evidence="1">
    <location>
        <begin position="393"/>
        <end position="450"/>
    </location>
</feature>
<dbReference type="OrthoDB" id="4228364at2"/>
<gene>
    <name evidence="2" type="ORF">SAMN05421783_10120</name>
</gene>
<dbReference type="Pfam" id="PF02026">
    <property type="entry name" value="RyR"/>
    <property type="match status" value="1"/>
</dbReference>
<reference evidence="3" key="1">
    <citation type="submission" date="2016-10" db="EMBL/GenBank/DDBJ databases">
        <authorList>
            <person name="Varghese N."/>
            <person name="Submissions S."/>
        </authorList>
    </citation>
    <scope>NUCLEOTIDE SEQUENCE [LARGE SCALE GENOMIC DNA]</scope>
    <source>
        <strain evidence="3">DSM 217</strain>
    </source>
</reference>
<accession>A0A1H2PZP9</accession>
<dbReference type="STRING" id="1058.SAMN05421783_10120"/>
<evidence type="ECO:0000313" key="3">
    <source>
        <dbReference type="Proteomes" id="UP000198816"/>
    </source>
</evidence>
<organism evidence="2 3">
    <name type="scientific">Thiocapsa roseopersicina</name>
    <dbReference type="NCBI Taxonomy" id="1058"/>
    <lineage>
        <taxon>Bacteria</taxon>
        <taxon>Pseudomonadati</taxon>
        <taxon>Pseudomonadota</taxon>
        <taxon>Gammaproteobacteria</taxon>
        <taxon>Chromatiales</taxon>
        <taxon>Chromatiaceae</taxon>
        <taxon>Thiocapsa</taxon>
    </lineage>
</organism>
<proteinExistence type="predicted"/>
<dbReference type="InterPro" id="IPR003032">
    <property type="entry name" value="Ryanodine_rcpt"/>
</dbReference>
<keyword evidence="3" id="KW-1185">Reference proteome</keyword>
<name>A0A1H2PZP9_THIRO</name>
<protein>
    <submittedName>
        <fullName evidence="2">RyR domain-containing protein</fullName>
    </submittedName>
</protein>
<evidence type="ECO:0000313" key="2">
    <source>
        <dbReference type="EMBL" id="SDW00311.1"/>
    </source>
</evidence>
<dbReference type="RefSeq" id="WP_093026911.1">
    <property type="nucleotide sequence ID" value="NZ_FNNZ01000001.1"/>
</dbReference>
<dbReference type="Gene3D" id="6.20.350.10">
    <property type="match status" value="1"/>
</dbReference>
<dbReference type="Proteomes" id="UP000198816">
    <property type="component" value="Unassembled WGS sequence"/>
</dbReference>
<dbReference type="AlphaFoldDB" id="A0A1H2PZP9"/>
<sequence length="614" mass="67881">MPFGFGPPPVLVCGSEPLAGQVVAGLRGEGRRAEALDRERLLELDPRRIRTLILADPPHAAALVAALVARGRYNRRPGRRPGRQAMRRLILMHRQDPPPRFTMPEPHSPWRPETFAILDRAARALLGRWPLHLGLDPRFGQRPHLLIAGFADPAQALVVHALRLIQYGTGRPCVSVLCAQRDAAETRFRSAYPQATAIADIRFAPVEDLETLLAPVSRVMDGRSASEGRVPETRPPVTLAFVCPGDPAGEGIELARRLVDTLAALQGVSPPVLLETGATSGPGRTPAAGIEDWDGQIIPVSYLREACRPAVLLDGRGDEVARTIHDHYRDSIAAQGRDPNLEPAGQPWELLATSYRQANRHQADHVWAKLAVTDARAVPEEMVESFVLTPLEVERLAIIEHERWAADRHLDGWSYAPVRDNQLKHHPQLIPYADLSEPMKDLDRFAVRGLPTLLARQGLGILRLLIVGIPQPAAGCPGGMRLRRLADQALDRLIVRYPDRALVLASTLTDRRSRELVREAMDREQGVGLFLLLPRPLGHVLAELPDPYERRDFLTLAARAVRRIGLNGETDLAAWLSERADISLILGDRVPEGVVEKRVRLDPGGSGLDWNFEY</sequence>
<evidence type="ECO:0000259" key="1">
    <source>
        <dbReference type="Pfam" id="PF02026"/>
    </source>
</evidence>
<dbReference type="EMBL" id="FNNZ01000001">
    <property type="protein sequence ID" value="SDW00311.1"/>
    <property type="molecule type" value="Genomic_DNA"/>
</dbReference>